<dbReference type="PANTHER" id="PTHR34980:SF3">
    <property type="entry name" value="BLR8105 PROTEIN"/>
    <property type="match status" value="1"/>
</dbReference>
<proteinExistence type="predicted"/>
<keyword evidence="1" id="KW-0812">Transmembrane</keyword>
<feature type="domain" description="DZANK-type" evidence="2">
    <location>
        <begin position="4"/>
        <end position="54"/>
    </location>
</feature>
<feature type="transmembrane region" description="Helical" evidence="1">
    <location>
        <begin position="161"/>
        <end position="180"/>
    </location>
</feature>
<dbReference type="InterPro" id="IPR025874">
    <property type="entry name" value="DZR"/>
</dbReference>
<keyword evidence="1" id="KW-0472">Membrane</keyword>
<keyword evidence="1" id="KW-1133">Transmembrane helix</keyword>
<dbReference type="GeneID" id="78522491"/>
<evidence type="ECO:0000313" key="3">
    <source>
        <dbReference type="EMBL" id="AUJ31293.1"/>
    </source>
</evidence>
<dbReference type="Pfam" id="PF12773">
    <property type="entry name" value="DZR"/>
    <property type="match status" value="1"/>
</dbReference>
<dbReference type="EMBL" id="CP018180">
    <property type="protein sequence ID" value="AUJ31293.1"/>
    <property type="molecule type" value="Genomic_DNA"/>
</dbReference>
<name>A0A3Q8CE66_9LACO</name>
<organism evidence="3 4">
    <name type="scientific">Liquorilactobacillus nagelii</name>
    <dbReference type="NCBI Taxonomy" id="82688"/>
    <lineage>
        <taxon>Bacteria</taxon>
        <taxon>Bacillati</taxon>
        <taxon>Bacillota</taxon>
        <taxon>Bacilli</taxon>
        <taxon>Lactobacillales</taxon>
        <taxon>Lactobacillaceae</taxon>
        <taxon>Liquorilactobacillus</taxon>
    </lineage>
</organism>
<evidence type="ECO:0000259" key="2">
    <source>
        <dbReference type="Pfam" id="PF12773"/>
    </source>
</evidence>
<dbReference type="Pfam" id="PF05656">
    <property type="entry name" value="DUF805"/>
    <property type="match status" value="1"/>
</dbReference>
<reference evidence="3 4" key="1">
    <citation type="submission" date="2016-11" db="EMBL/GenBank/DDBJ databases">
        <title>Interaction between Lactobacillus species and yeast in water kefir.</title>
        <authorList>
            <person name="Behr J."/>
            <person name="Xu D."/>
            <person name="Vogel R.F."/>
        </authorList>
    </citation>
    <scope>NUCLEOTIDE SEQUENCE [LARGE SCALE GENOMIC DNA]</scope>
    <source>
        <strain evidence="3 4">TMW 1.1827</strain>
    </source>
</reference>
<accession>A0A3Q8CE66</accession>
<gene>
    <name evidence="3" type="ORF">BSQ50_01125</name>
</gene>
<feature type="transmembrane region" description="Helical" evidence="1">
    <location>
        <begin position="192"/>
        <end position="213"/>
    </location>
</feature>
<dbReference type="GO" id="GO:0005886">
    <property type="term" value="C:plasma membrane"/>
    <property type="evidence" value="ECO:0007669"/>
    <property type="project" value="TreeGrafter"/>
</dbReference>
<dbReference type="PANTHER" id="PTHR34980">
    <property type="entry name" value="INNER MEMBRANE PROTEIN-RELATED-RELATED"/>
    <property type="match status" value="1"/>
</dbReference>
<dbReference type="AlphaFoldDB" id="A0A3Q8CE66"/>
<dbReference type="RefSeq" id="WP_057886655.1">
    <property type="nucleotide sequence ID" value="NZ_CP018180.1"/>
</dbReference>
<feature type="transmembrane region" description="Helical" evidence="1">
    <location>
        <begin position="125"/>
        <end position="149"/>
    </location>
</feature>
<dbReference type="InterPro" id="IPR008523">
    <property type="entry name" value="DUF805"/>
</dbReference>
<evidence type="ECO:0000313" key="4">
    <source>
        <dbReference type="Proteomes" id="UP000324497"/>
    </source>
</evidence>
<sequence>MKYCQRCGRKVTEQTQNCPHCGIKQENPTEVESKHCKKCDQLIPVNANYCSHCGADQAFFYYEQSKPEKTEPTTQTVIEPKITKSSEQTVALPKNESIHPGLIVSTKLMIHDLFSISKRIGRADYWWGFLGLNLMSVAAGIIIGVILSLTQMFDPSLTDSLYRLLLSGWLAFIYITITTAQVRRLHDCEWSAWLIFAKFIFIVGDVFIIYAMLQPQATAKAKYTFQEKKHPN</sequence>
<dbReference type="KEGG" id="lng:BSQ50_01125"/>
<protein>
    <recommendedName>
        <fullName evidence="2">DZANK-type domain-containing protein</fullName>
    </recommendedName>
</protein>
<evidence type="ECO:0000256" key="1">
    <source>
        <dbReference type="SAM" id="Phobius"/>
    </source>
</evidence>
<dbReference type="Proteomes" id="UP000324497">
    <property type="component" value="Chromosome"/>
</dbReference>
<keyword evidence="4" id="KW-1185">Reference proteome</keyword>